<dbReference type="PANTHER" id="PTHR42964:SF1">
    <property type="entry name" value="POLYKETIDE BIOSYNTHESIS ENOYL-COA HYDRATASE PKSH-RELATED"/>
    <property type="match status" value="1"/>
</dbReference>
<dbReference type="Gene3D" id="1.10.12.10">
    <property type="entry name" value="Lyase 2-enoyl-coa Hydratase, Chain A, domain 2"/>
    <property type="match status" value="1"/>
</dbReference>
<dbReference type="InterPro" id="IPR029045">
    <property type="entry name" value="ClpP/crotonase-like_dom_sf"/>
</dbReference>
<dbReference type="AlphaFoldDB" id="A0A6J6XG32"/>
<sequence length="252" mass="26518">MSVVETVLNNGVFTITLNDDKRRNSLSTELTTELVAALDFADNDASVRVVVLTNSGSVFCAGANLSERSSDGANSSSFVPQTFFGRFRHSPKPYVGRIAGHCVAGGMGLAAAMDISVAVDTAKFGFTEVRIGVAPAMISVVCLPKLRLVDAQAAFLRGHRFSAAEAARMGLINAAVPAEALDAEIDAIVNDLLAGEPGAIAASKQLIATVPTMAEQQAFEWTAELSARLFASDAAREGMTAYLEKRPAPWVP</sequence>
<dbReference type="EMBL" id="CAFAAI010000112">
    <property type="protein sequence ID" value="CAB4796171.1"/>
    <property type="molecule type" value="Genomic_DNA"/>
</dbReference>
<gene>
    <name evidence="2" type="ORF">UFOPK2992_00755</name>
</gene>
<dbReference type="InterPro" id="IPR014748">
    <property type="entry name" value="Enoyl-CoA_hydra_C"/>
</dbReference>
<organism evidence="2">
    <name type="scientific">freshwater metagenome</name>
    <dbReference type="NCBI Taxonomy" id="449393"/>
    <lineage>
        <taxon>unclassified sequences</taxon>
        <taxon>metagenomes</taxon>
        <taxon>ecological metagenomes</taxon>
    </lineage>
</organism>
<accession>A0A6J6XG32</accession>
<comment type="similarity">
    <text evidence="1">Belongs to the enoyl-CoA hydratase/isomerase family.</text>
</comment>
<protein>
    <submittedName>
        <fullName evidence="2">Unannotated protein</fullName>
    </submittedName>
</protein>
<proteinExistence type="inferred from homology"/>
<evidence type="ECO:0000313" key="2">
    <source>
        <dbReference type="EMBL" id="CAB4796171.1"/>
    </source>
</evidence>
<name>A0A6J6XG32_9ZZZZ</name>
<dbReference type="CDD" id="cd06558">
    <property type="entry name" value="crotonase-like"/>
    <property type="match status" value="1"/>
</dbReference>
<dbReference type="SUPFAM" id="SSF52096">
    <property type="entry name" value="ClpP/crotonase"/>
    <property type="match status" value="1"/>
</dbReference>
<dbReference type="PANTHER" id="PTHR42964">
    <property type="entry name" value="ENOYL-COA HYDRATASE"/>
    <property type="match status" value="1"/>
</dbReference>
<dbReference type="InterPro" id="IPR051683">
    <property type="entry name" value="Enoyl-CoA_Hydratase/Isomerase"/>
</dbReference>
<dbReference type="Pfam" id="PF00378">
    <property type="entry name" value="ECH_1"/>
    <property type="match status" value="1"/>
</dbReference>
<dbReference type="Gene3D" id="3.90.226.10">
    <property type="entry name" value="2-enoyl-CoA Hydratase, Chain A, domain 1"/>
    <property type="match status" value="1"/>
</dbReference>
<evidence type="ECO:0000256" key="1">
    <source>
        <dbReference type="ARBA" id="ARBA00005254"/>
    </source>
</evidence>
<dbReference type="InterPro" id="IPR001753">
    <property type="entry name" value="Enoyl-CoA_hydra/iso"/>
</dbReference>
<reference evidence="2" key="1">
    <citation type="submission" date="2020-05" db="EMBL/GenBank/DDBJ databases">
        <authorList>
            <person name="Chiriac C."/>
            <person name="Salcher M."/>
            <person name="Ghai R."/>
            <person name="Kavagutti S V."/>
        </authorList>
    </citation>
    <scope>NUCLEOTIDE SEQUENCE</scope>
</reference>